<sequence length="222" mass="24342">MAAPAPLASHPPAAPAAAEASATASIDPATLARWGPRWTTRDVTAGIRQYSVENGWLEGTVWQWSQAPTDQQDVVFHTCLDTMAALLLRTKCMLEHLDPLSPPDSSAVAAEIKNVQHTMGLLMHQFTLIRPLETLVMAWNVGLGLEEHFELFVKFGDMVKERLTGPGLAEAAERLDALNKLFDETICVFKGPHEEREQRAAEIAAARAKWIAENQPAQQAAQ</sequence>
<proteinExistence type="predicted"/>
<name>A0ABR3TRE8_9PEZI</name>
<evidence type="ECO:0000256" key="1">
    <source>
        <dbReference type="SAM" id="MobiDB-lite"/>
    </source>
</evidence>
<comment type="caution">
    <text evidence="2">The sequence shown here is derived from an EMBL/GenBank/DDBJ whole genome shotgun (WGS) entry which is preliminary data.</text>
</comment>
<keyword evidence="3" id="KW-1185">Reference proteome</keyword>
<feature type="region of interest" description="Disordered" evidence="1">
    <location>
        <begin position="1"/>
        <end position="21"/>
    </location>
</feature>
<protein>
    <submittedName>
        <fullName evidence="2">Uncharacterized protein</fullName>
    </submittedName>
</protein>
<gene>
    <name evidence="2" type="ORF">SLS58_005327</name>
</gene>
<evidence type="ECO:0000313" key="2">
    <source>
        <dbReference type="EMBL" id="KAL1642559.1"/>
    </source>
</evidence>
<dbReference type="EMBL" id="JAKEKT020000032">
    <property type="protein sequence ID" value="KAL1642559.1"/>
    <property type="molecule type" value="Genomic_DNA"/>
</dbReference>
<reference evidence="2 3" key="1">
    <citation type="journal article" date="2023" name="Plant Dis.">
        <title>First Report of Diplodia intermedia Causing Canker and Dieback Diseases on Apple Trees in Canada.</title>
        <authorList>
            <person name="Ellouze W."/>
            <person name="Ilyukhin E."/>
            <person name="Sulman M."/>
            <person name="Ali S."/>
        </authorList>
    </citation>
    <scope>NUCLEOTIDE SEQUENCE [LARGE SCALE GENOMIC DNA]</scope>
    <source>
        <strain evidence="2 3">M45-28</strain>
    </source>
</reference>
<accession>A0ABR3TRE8</accession>
<dbReference type="Proteomes" id="UP001521184">
    <property type="component" value="Unassembled WGS sequence"/>
</dbReference>
<evidence type="ECO:0000313" key="3">
    <source>
        <dbReference type="Proteomes" id="UP001521184"/>
    </source>
</evidence>
<organism evidence="2 3">
    <name type="scientific">Diplodia intermedia</name>
    <dbReference type="NCBI Taxonomy" id="856260"/>
    <lineage>
        <taxon>Eukaryota</taxon>
        <taxon>Fungi</taxon>
        <taxon>Dikarya</taxon>
        <taxon>Ascomycota</taxon>
        <taxon>Pezizomycotina</taxon>
        <taxon>Dothideomycetes</taxon>
        <taxon>Dothideomycetes incertae sedis</taxon>
        <taxon>Botryosphaeriales</taxon>
        <taxon>Botryosphaeriaceae</taxon>
        <taxon>Diplodia</taxon>
    </lineage>
</organism>